<organism evidence="1 2">
    <name type="scientific">Rotaria sordida</name>
    <dbReference type="NCBI Taxonomy" id="392033"/>
    <lineage>
        <taxon>Eukaryota</taxon>
        <taxon>Metazoa</taxon>
        <taxon>Spiralia</taxon>
        <taxon>Gnathifera</taxon>
        <taxon>Rotifera</taxon>
        <taxon>Eurotatoria</taxon>
        <taxon>Bdelloidea</taxon>
        <taxon>Philodinida</taxon>
        <taxon>Philodinidae</taxon>
        <taxon>Rotaria</taxon>
    </lineage>
</organism>
<reference evidence="1" key="1">
    <citation type="submission" date="2021-02" db="EMBL/GenBank/DDBJ databases">
        <authorList>
            <person name="Nowell W R."/>
        </authorList>
    </citation>
    <scope>NUCLEOTIDE SEQUENCE</scope>
</reference>
<feature type="non-terminal residue" evidence="1">
    <location>
        <position position="206"/>
    </location>
</feature>
<accession>A0A814VMJ8</accession>
<dbReference type="EMBL" id="CAJNOO010001738">
    <property type="protein sequence ID" value="CAF1192992.1"/>
    <property type="molecule type" value="Genomic_DNA"/>
</dbReference>
<name>A0A814VMJ8_9BILA</name>
<sequence length="206" mass="23408">MTGTTHVNTKTLPPNMFDLRHDDFYTFVEMHVGVLQAKILQFQLISDATIFIECHDPTEILQYNSEKLTDLKQKACLITNNGACIILPGIVASFKMLKKCLLKKIEEDNKRNRNNMVNSSAPVAASVTNRAKSIDDHRNHITTTISQWFRTHRDEMNLKQDALLEENKDYHIEFKNVNNSNESAAVICGCGTKATLSRVNNTGYYQ</sequence>
<dbReference type="AlphaFoldDB" id="A0A814VMJ8"/>
<protein>
    <submittedName>
        <fullName evidence="1">Uncharacterized protein</fullName>
    </submittedName>
</protein>
<dbReference type="Proteomes" id="UP000663882">
    <property type="component" value="Unassembled WGS sequence"/>
</dbReference>
<evidence type="ECO:0000313" key="2">
    <source>
        <dbReference type="Proteomes" id="UP000663882"/>
    </source>
</evidence>
<evidence type="ECO:0000313" key="1">
    <source>
        <dbReference type="EMBL" id="CAF1192992.1"/>
    </source>
</evidence>
<comment type="caution">
    <text evidence="1">The sequence shown here is derived from an EMBL/GenBank/DDBJ whole genome shotgun (WGS) entry which is preliminary data.</text>
</comment>
<gene>
    <name evidence="1" type="ORF">RFH988_LOCUS24164</name>
</gene>
<proteinExistence type="predicted"/>
<dbReference type="OrthoDB" id="10059722at2759"/>